<evidence type="ECO:0000313" key="3">
    <source>
        <dbReference type="EMBL" id="RIH86869.1"/>
    </source>
</evidence>
<reference evidence="3 4" key="1">
    <citation type="submission" date="2018-08" db="EMBL/GenBank/DDBJ databases">
        <title>Meiothermus roseus NBRC 110900 genome sequencing project.</title>
        <authorList>
            <person name="Da Costa M.S."/>
            <person name="Albuquerque L."/>
            <person name="Raposo P."/>
            <person name="Froufe H.J.C."/>
            <person name="Barroso C.S."/>
            <person name="Egas C."/>
        </authorList>
    </citation>
    <scope>NUCLEOTIDE SEQUENCE [LARGE SCALE GENOMIC DNA]</scope>
    <source>
        <strain evidence="3 4">NBRC 110900</strain>
    </source>
</reference>
<feature type="domain" description="CRISPR type III-associated protein" evidence="2">
    <location>
        <begin position="67"/>
        <end position="241"/>
    </location>
</feature>
<dbReference type="GO" id="GO:0051607">
    <property type="term" value="P:defense response to virus"/>
    <property type="evidence" value="ECO:0007669"/>
    <property type="project" value="UniProtKB-KW"/>
</dbReference>
<dbReference type="Pfam" id="PF03787">
    <property type="entry name" value="RAMPs"/>
    <property type="match status" value="1"/>
</dbReference>
<name>A0A399EUV3_9DEIN</name>
<keyword evidence="4" id="KW-1185">Reference proteome</keyword>
<accession>A0A399EUV3</accession>
<dbReference type="OrthoDB" id="9813956at2"/>
<dbReference type="NCBIfam" id="TIGR01898">
    <property type="entry name" value="cas_TM1791_cmr6"/>
    <property type="match status" value="1"/>
</dbReference>
<dbReference type="InterPro" id="IPR005537">
    <property type="entry name" value="RAMP_III_fam"/>
</dbReference>
<evidence type="ECO:0000259" key="2">
    <source>
        <dbReference type="Pfam" id="PF03787"/>
    </source>
</evidence>
<dbReference type="PANTHER" id="PTHR39965">
    <property type="entry name" value="CRISPR SYSTEM CMR SUBUNIT CMR6"/>
    <property type="match status" value="1"/>
</dbReference>
<gene>
    <name evidence="3" type="ORF">Mrose_01578</name>
</gene>
<proteinExistence type="predicted"/>
<evidence type="ECO:0000256" key="1">
    <source>
        <dbReference type="ARBA" id="ARBA00023118"/>
    </source>
</evidence>
<keyword evidence="1" id="KW-0051">Antiviral defense</keyword>
<evidence type="ECO:0000313" key="4">
    <source>
        <dbReference type="Proteomes" id="UP000265341"/>
    </source>
</evidence>
<dbReference type="PANTHER" id="PTHR39965:SF1">
    <property type="entry name" value="CRISPR SYSTEM CMR SUBUNIT CMR6"/>
    <property type="match status" value="1"/>
</dbReference>
<dbReference type="RefSeq" id="WP_119277160.1">
    <property type="nucleotide sequence ID" value="NZ_QWLA01000025.1"/>
</dbReference>
<sequence length="324" mass="36333">MRASRLNLPPPPHAGLALQRYLKQQDDENASARELLTHIANSQVSTVYRTAFERWKESLKGAIWLEATTRTPLAIGLGNSSPLENGLALHHTYGTPYLPGSALKGLLRRVAERYGLTEQEKAVLLGEGPDPKRKNQGNAAYLVYWDGWLDPASSQPFQSDVITVHHREYYGKKGAVWPTDFDDPNPVAFLSVKPGVKFCIPITSPAENAQDWPYKAAEMLKWGLENLGLGGKTNAGYGYFEVRPPEKPKTDADIAQEIYLEFRPLIERIKLRDPMRDVREIAAKLKKYPLRHRSKTIEAIVEHLKSIGVGAGDIDRIRAMLEET</sequence>
<organism evidence="3 4">
    <name type="scientific">Calidithermus roseus</name>
    <dbReference type="NCBI Taxonomy" id="1644118"/>
    <lineage>
        <taxon>Bacteria</taxon>
        <taxon>Thermotogati</taxon>
        <taxon>Deinococcota</taxon>
        <taxon>Deinococci</taxon>
        <taxon>Thermales</taxon>
        <taxon>Thermaceae</taxon>
        <taxon>Calidithermus</taxon>
    </lineage>
</organism>
<dbReference type="Proteomes" id="UP000265341">
    <property type="component" value="Unassembled WGS sequence"/>
</dbReference>
<comment type="caution">
    <text evidence="3">The sequence shown here is derived from an EMBL/GenBank/DDBJ whole genome shotgun (WGS) entry which is preliminary data.</text>
</comment>
<dbReference type="InterPro" id="IPR010172">
    <property type="entry name" value="CRISPR-assoc_prot_TM1791"/>
</dbReference>
<dbReference type="AlphaFoldDB" id="A0A399EUV3"/>
<protein>
    <submittedName>
        <fullName evidence="3">CRISPR type III-B/RAMP module RAMP protein Cmr6</fullName>
    </submittedName>
</protein>
<dbReference type="EMBL" id="QWLA01000025">
    <property type="protein sequence ID" value="RIH86869.1"/>
    <property type="molecule type" value="Genomic_DNA"/>
</dbReference>